<keyword evidence="4" id="KW-1185">Reference proteome</keyword>
<evidence type="ECO:0000313" key="3">
    <source>
        <dbReference type="EMBL" id="CAK7271243.1"/>
    </source>
</evidence>
<dbReference type="InterPro" id="IPR020843">
    <property type="entry name" value="ER"/>
</dbReference>
<evidence type="ECO:0000313" key="4">
    <source>
        <dbReference type="Proteomes" id="UP001642501"/>
    </source>
</evidence>
<feature type="transmembrane region" description="Helical" evidence="1">
    <location>
        <begin position="12"/>
        <end position="33"/>
    </location>
</feature>
<dbReference type="SMART" id="SM00829">
    <property type="entry name" value="PKS_ER"/>
    <property type="match status" value="1"/>
</dbReference>
<keyword evidence="3" id="KW-0560">Oxidoreductase</keyword>
<proteinExistence type="predicted"/>
<protein>
    <submittedName>
        <fullName evidence="3">Zinc ion binding</fullName>
        <ecNumber evidence="3">1.3.1.105</ecNumber>
    </submittedName>
</protein>
<gene>
    <name evidence="3" type="primary">YIM1</name>
    <name evidence="3" type="ORF">SEPCBS57363_004517</name>
</gene>
<evidence type="ECO:0000256" key="1">
    <source>
        <dbReference type="SAM" id="Phobius"/>
    </source>
</evidence>
<dbReference type="InterPro" id="IPR011032">
    <property type="entry name" value="GroES-like_sf"/>
</dbReference>
<dbReference type="PANTHER" id="PTHR44013">
    <property type="entry name" value="ZINC-TYPE ALCOHOL DEHYDROGENASE-LIKE PROTEIN C16A3.02C"/>
    <property type="match status" value="1"/>
</dbReference>
<reference evidence="3 4" key="1">
    <citation type="submission" date="2024-01" db="EMBL/GenBank/DDBJ databases">
        <authorList>
            <person name="Allen C."/>
            <person name="Tagirdzhanova G."/>
        </authorList>
    </citation>
    <scope>NUCLEOTIDE SEQUENCE [LARGE SCALE GENOMIC DNA]</scope>
    <source>
        <strain evidence="3 4">CBS 573.63</strain>
    </source>
</reference>
<dbReference type="InterPro" id="IPR013154">
    <property type="entry name" value="ADH-like_N"/>
</dbReference>
<comment type="caution">
    <text evidence="3">The sequence shown here is derived from an EMBL/GenBank/DDBJ whole genome shotgun (WGS) entry which is preliminary data.</text>
</comment>
<dbReference type="InterPro" id="IPR036291">
    <property type="entry name" value="NAD(P)-bd_dom_sf"/>
</dbReference>
<feature type="domain" description="Enoyl reductase (ER)" evidence="2">
    <location>
        <begin position="51"/>
        <end position="400"/>
    </location>
</feature>
<dbReference type="SUPFAM" id="SSF50129">
    <property type="entry name" value="GroES-like"/>
    <property type="match status" value="1"/>
</dbReference>
<dbReference type="Gene3D" id="3.90.180.10">
    <property type="entry name" value="Medium-chain alcohol dehydrogenases, catalytic domain"/>
    <property type="match status" value="1"/>
</dbReference>
<dbReference type="EC" id="1.3.1.105" evidence="3"/>
<dbReference type="PANTHER" id="PTHR44013:SF1">
    <property type="entry name" value="ZINC-TYPE ALCOHOL DEHYDROGENASE-LIKE PROTEIN C16A3.02C"/>
    <property type="match status" value="1"/>
</dbReference>
<dbReference type="CDD" id="cd08267">
    <property type="entry name" value="MDR1"/>
    <property type="match status" value="1"/>
</dbReference>
<name>A0ABP0DUA2_9PEZI</name>
<dbReference type="GO" id="GO:0102978">
    <property type="term" value="F:furaneol oxidoreductase activity"/>
    <property type="evidence" value="ECO:0007669"/>
    <property type="project" value="UniProtKB-EC"/>
</dbReference>
<dbReference type="InterPro" id="IPR052733">
    <property type="entry name" value="Chloroplast_QOR"/>
</dbReference>
<organism evidence="3 4">
    <name type="scientific">Sporothrix epigloea</name>
    <dbReference type="NCBI Taxonomy" id="1892477"/>
    <lineage>
        <taxon>Eukaryota</taxon>
        <taxon>Fungi</taxon>
        <taxon>Dikarya</taxon>
        <taxon>Ascomycota</taxon>
        <taxon>Pezizomycotina</taxon>
        <taxon>Sordariomycetes</taxon>
        <taxon>Sordariomycetidae</taxon>
        <taxon>Ophiostomatales</taxon>
        <taxon>Ophiostomataceae</taxon>
        <taxon>Sporothrix</taxon>
    </lineage>
</organism>
<dbReference type="Proteomes" id="UP001642501">
    <property type="component" value="Unassembled WGS sequence"/>
</dbReference>
<dbReference type="SUPFAM" id="SSF51735">
    <property type="entry name" value="NAD(P)-binding Rossmann-fold domains"/>
    <property type="match status" value="1"/>
</dbReference>
<keyword evidence="1" id="KW-0472">Membrane</keyword>
<dbReference type="Pfam" id="PF08240">
    <property type="entry name" value="ADH_N"/>
    <property type="match status" value="1"/>
</dbReference>
<evidence type="ECO:0000259" key="2">
    <source>
        <dbReference type="SMART" id="SM00829"/>
    </source>
</evidence>
<dbReference type="EMBL" id="CAWUOM010000085">
    <property type="protein sequence ID" value="CAK7271243.1"/>
    <property type="molecule type" value="Genomic_DNA"/>
</dbReference>
<dbReference type="Gene3D" id="3.40.50.720">
    <property type="entry name" value="NAD(P)-binding Rossmann-like Domain"/>
    <property type="match status" value="1"/>
</dbReference>
<keyword evidence="1" id="KW-0812">Transmembrane</keyword>
<sequence length="410" mass="43048">MSSSSLFTDPAILSLVSASLVLLLAQFYTNLVINRSLSPKMKAWVVVKNGGPSEALALKEVGEETTTSLPEPKGADVLIRVSHAALNPADLVFMRHIPTWVPFRRQAIPAMDFAGQIIALGPKAAAAPSHAAKPLVVGTRVAGCLNVGLIATGHGALVEYLTVSSELVARQPKSFGDSNAKAGPPSAGLLGCAGQTAHLAATDARAEAAFGVAEPRVLINGASGAVGSLLIQISKARGAYVAAVCSGKNADFVRRLGADLVIDYTKHDPLPAYLASTGEFHGANAFNLIFDCVGDQSLFLKSPAYLTPRGALLCIVGKGPMAVPYTLRNRLVPSILGGTPRAYRLLGMSPSGERARAVAKWADEGGLIKEMTIDSEYDMADVKKAYEKQATKRAVGKIVIRVQGDKKVDR</sequence>
<dbReference type="Pfam" id="PF13602">
    <property type="entry name" value="ADH_zinc_N_2"/>
    <property type="match status" value="1"/>
</dbReference>
<keyword evidence="1" id="KW-1133">Transmembrane helix</keyword>
<accession>A0ABP0DUA2</accession>